<organism evidence="1">
    <name type="scientific">Clandestinovirus</name>
    <dbReference type="NCBI Taxonomy" id="2831644"/>
    <lineage>
        <taxon>Viruses</taxon>
    </lineage>
</organism>
<accession>A0A8F8KQD8</accession>
<reference evidence="1" key="1">
    <citation type="submission" date="2021-06" db="EMBL/GenBank/DDBJ databases">
        <authorList>
            <person name="Rolland C."/>
        </authorList>
    </citation>
    <scope>NUCLEOTIDE SEQUENCE</scope>
    <source>
        <strain evidence="1">347.936635</strain>
    </source>
</reference>
<protein>
    <submittedName>
        <fullName evidence="1">Uncharacterized protein</fullName>
    </submittedName>
</protein>
<name>A0A8F8KQD8_9VIRU</name>
<evidence type="ECO:0000313" key="1">
    <source>
        <dbReference type="EMBL" id="QYA18274.1"/>
    </source>
</evidence>
<dbReference type="EMBL" id="MZ420154">
    <property type="protein sequence ID" value="QYA18274.1"/>
    <property type="molecule type" value="Genomic_DNA"/>
</dbReference>
<proteinExistence type="predicted"/>
<gene>
    <name evidence="1" type="ORF">KOM_12_4</name>
</gene>
<sequence>MNDELFSIGSHIRPHLTNDEPLIAIPTKEVIDDLLAFDPTIEPSHRVVYPAGSLTTDQSPLINTINPEDIISSETAYLDKQSLDILHKKARLVVLQRNCMLLEKTQRLITTLWWKLVVQCQEAGLLADVNDPEFNSALQWESLSSQQSNINNAQRQFVDSLKEDVTIFQTIKKV</sequence>